<gene>
    <name evidence="3" type="ORF">H310_04660</name>
</gene>
<dbReference type="AlphaFoldDB" id="A0A024UDA1"/>
<name>A0A024UDA1_9STRA</name>
<dbReference type="EMBL" id="KI913958">
    <property type="protein sequence ID" value="ETW04371.1"/>
    <property type="molecule type" value="Genomic_DNA"/>
</dbReference>
<accession>A0A024UDA1</accession>
<evidence type="ECO:0000256" key="2">
    <source>
        <dbReference type="SAM" id="MobiDB-lite"/>
    </source>
</evidence>
<reference evidence="3" key="1">
    <citation type="submission" date="2013-12" db="EMBL/GenBank/DDBJ databases">
        <title>The Genome Sequence of Aphanomyces invadans NJM9701.</title>
        <authorList>
            <consortium name="The Broad Institute Genomics Platform"/>
            <person name="Russ C."/>
            <person name="Tyler B."/>
            <person name="van West P."/>
            <person name="Dieguez-Uribeondo J."/>
            <person name="Young S.K."/>
            <person name="Zeng Q."/>
            <person name="Gargeya S."/>
            <person name="Fitzgerald M."/>
            <person name="Abouelleil A."/>
            <person name="Alvarado L."/>
            <person name="Chapman S.B."/>
            <person name="Gainer-Dewar J."/>
            <person name="Goldberg J."/>
            <person name="Griggs A."/>
            <person name="Gujja S."/>
            <person name="Hansen M."/>
            <person name="Howarth C."/>
            <person name="Imamovic A."/>
            <person name="Ireland A."/>
            <person name="Larimer J."/>
            <person name="McCowan C."/>
            <person name="Murphy C."/>
            <person name="Pearson M."/>
            <person name="Poon T.W."/>
            <person name="Priest M."/>
            <person name="Roberts A."/>
            <person name="Saif S."/>
            <person name="Shea T."/>
            <person name="Sykes S."/>
            <person name="Wortman J."/>
            <person name="Nusbaum C."/>
            <person name="Birren B."/>
        </authorList>
    </citation>
    <scope>NUCLEOTIDE SEQUENCE [LARGE SCALE GENOMIC DNA]</scope>
    <source>
        <strain evidence="3">NJM9701</strain>
    </source>
</reference>
<dbReference type="RefSeq" id="XP_008867327.1">
    <property type="nucleotide sequence ID" value="XM_008869105.1"/>
</dbReference>
<feature type="coiled-coil region" evidence="1">
    <location>
        <begin position="386"/>
        <end position="413"/>
    </location>
</feature>
<protein>
    <submittedName>
        <fullName evidence="3">Uncharacterized protein</fullName>
    </submittedName>
</protein>
<sequence>MPRNILRHAVLCTATACATHVQDPVEILLFPVFFGESPLVVPLPVGPTHIETTTMAEHISNYCVQHRLSRATCNVVVDGVSGAWDALHQFSFLRIDDERATWSVVPSSPLEMATSICNYLSHTVAPMPAAQRDSCMMTLKLEFSRTTAWLQYRQRNDETVIHDGQTLAQPTMLYQPPRTLISERSAQCHINQEHGNHTISSVSMAHTDPWPLCLGPAFNTAGDSELTTLASPSLKSALPTGPVELQPEPAFHSHDVVIATTTVTSFQTKSNKMRHDQQNATPPSPMPTLRRTRPKEVARRGQVSLSAQPTMAAPQEPWSSSIPSIVSIWIAPVVVIAGTALAYMRVHDAHTAQLTSLHSENAKLQASLDQLFKALQDSIVCTETVHADHAAKVQQLESEVAKLTRVLDDLRAAKPDHSTDTLVHSTSCTNLIPDTTDAMQRLTGSTSVFIRRLSGSLAVDGAREGRKKSPFRMAAASIMAFGLHPQRRTSTEDAKKTQRWGHHRSPNSTHASSPQQLLR</sequence>
<feature type="compositionally biased region" description="Polar residues" evidence="2">
    <location>
        <begin position="506"/>
        <end position="519"/>
    </location>
</feature>
<keyword evidence="1" id="KW-0175">Coiled coil</keyword>
<evidence type="ECO:0000313" key="3">
    <source>
        <dbReference type="EMBL" id="ETW04371.1"/>
    </source>
</evidence>
<proteinExistence type="predicted"/>
<dbReference type="OrthoDB" id="10613540at2759"/>
<feature type="region of interest" description="Disordered" evidence="2">
    <location>
        <begin position="482"/>
        <end position="519"/>
    </location>
</feature>
<dbReference type="VEuPathDB" id="FungiDB:H310_04660"/>
<evidence type="ECO:0000256" key="1">
    <source>
        <dbReference type="SAM" id="Coils"/>
    </source>
</evidence>
<dbReference type="GeneID" id="20081710"/>
<feature type="region of interest" description="Disordered" evidence="2">
    <location>
        <begin position="266"/>
        <end position="316"/>
    </location>
</feature>
<organism evidence="3">
    <name type="scientific">Aphanomyces invadans</name>
    <dbReference type="NCBI Taxonomy" id="157072"/>
    <lineage>
        <taxon>Eukaryota</taxon>
        <taxon>Sar</taxon>
        <taxon>Stramenopiles</taxon>
        <taxon>Oomycota</taxon>
        <taxon>Saprolegniomycetes</taxon>
        <taxon>Saprolegniales</taxon>
        <taxon>Verrucalvaceae</taxon>
        <taxon>Aphanomyces</taxon>
    </lineage>
</organism>